<keyword evidence="2" id="KW-0472">Membrane</keyword>
<evidence type="ECO:0000256" key="2">
    <source>
        <dbReference type="SAM" id="Phobius"/>
    </source>
</evidence>
<keyword evidence="4" id="KW-1185">Reference proteome</keyword>
<dbReference type="Pfam" id="PF16732">
    <property type="entry name" value="ComP_DUS"/>
    <property type="match status" value="1"/>
</dbReference>
<keyword evidence="2" id="KW-0812">Transmembrane</keyword>
<dbReference type="NCBIfam" id="TIGR02532">
    <property type="entry name" value="IV_pilin_GFxxxE"/>
    <property type="match status" value="1"/>
</dbReference>
<dbReference type="InterPro" id="IPR031982">
    <property type="entry name" value="PilE-like"/>
</dbReference>
<reference evidence="3" key="1">
    <citation type="submission" date="2021-01" db="EMBL/GenBank/DDBJ databases">
        <title>Genome sequence of strain Noviherbaspirillum sp. DKR-6.</title>
        <authorList>
            <person name="Chaudhary D.K."/>
        </authorList>
    </citation>
    <scope>NUCLEOTIDE SEQUENCE</scope>
    <source>
        <strain evidence="3">DKR-6</strain>
    </source>
</reference>
<keyword evidence="2" id="KW-1133">Transmembrane helix</keyword>
<evidence type="ECO:0000256" key="1">
    <source>
        <dbReference type="ARBA" id="ARBA00022481"/>
    </source>
</evidence>
<dbReference type="PROSITE" id="PS00409">
    <property type="entry name" value="PROKAR_NTER_METHYL"/>
    <property type="match status" value="1"/>
</dbReference>
<dbReference type="GO" id="GO:0015627">
    <property type="term" value="C:type II protein secretion system complex"/>
    <property type="evidence" value="ECO:0007669"/>
    <property type="project" value="InterPro"/>
</dbReference>
<organism evidence="3 4">
    <name type="scientific">Noviherbaspirillum pedocola</name>
    <dbReference type="NCBI Taxonomy" id="2801341"/>
    <lineage>
        <taxon>Bacteria</taxon>
        <taxon>Pseudomonadati</taxon>
        <taxon>Pseudomonadota</taxon>
        <taxon>Betaproteobacteria</taxon>
        <taxon>Burkholderiales</taxon>
        <taxon>Oxalobacteraceae</taxon>
        <taxon>Noviherbaspirillum</taxon>
    </lineage>
</organism>
<feature type="transmembrane region" description="Helical" evidence="2">
    <location>
        <begin position="6"/>
        <end position="29"/>
    </location>
</feature>
<proteinExistence type="predicted"/>
<comment type="caution">
    <text evidence="3">The sequence shown here is derived from an EMBL/GenBank/DDBJ whole genome shotgun (WGS) entry which is preliminary data.</text>
</comment>
<dbReference type="Pfam" id="PF07963">
    <property type="entry name" value="N_methyl"/>
    <property type="match status" value="1"/>
</dbReference>
<dbReference type="RefSeq" id="WP_200591585.1">
    <property type="nucleotide sequence ID" value="NZ_JAEPBG010000003.1"/>
</dbReference>
<dbReference type="EMBL" id="JAEPBG010000003">
    <property type="protein sequence ID" value="MBK4734810.1"/>
    <property type="molecule type" value="Genomic_DNA"/>
</dbReference>
<dbReference type="SUPFAM" id="SSF54523">
    <property type="entry name" value="Pili subunits"/>
    <property type="match status" value="1"/>
</dbReference>
<protein>
    <submittedName>
        <fullName evidence="3">Prepilin-type N-terminal cleavage/methylation domain-containing protein</fullName>
    </submittedName>
</protein>
<dbReference type="Proteomes" id="UP000622890">
    <property type="component" value="Unassembled WGS sequence"/>
</dbReference>
<dbReference type="GO" id="GO:0015628">
    <property type="term" value="P:protein secretion by the type II secretion system"/>
    <property type="evidence" value="ECO:0007669"/>
    <property type="project" value="InterPro"/>
</dbReference>
<sequence length="146" mass="15450">MYRDASAGFTLIEMLTVVTIVAILSAIAWPSYTDYLRRGRIAEATGKLAAMRIALEQYYQDNLNYGSTATACGVPTPSGLYFSFSCNWGAGSSNQGYLITATGTTGNMSGFVYTIDHNGNRATTGLPSGWGSLQTGCWVLSKGGGC</sequence>
<dbReference type="Gene3D" id="3.30.700.10">
    <property type="entry name" value="Glycoprotein, Type 4 Pilin"/>
    <property type="match status" value="1"/>
</dbReference>
<name>A0A934SSU2_9BURK</name>
<dbReference type="InterPro" id="IPR012902">
    <property type="entry name" value="N_methyl_site"/>
</dbReference>
<evidence type="ECO:0000313" key="3">
    <source>
        <dbReference type="EMBL" id="MBK4734810.1"/>
    </source>
</evidence>
<dbReference type="InterPro" id="IPR045584">
    <property type="entry name" value="Pilin-like"/>
</dbReference>
<dbReference type="GO" id="GO:0043683">
    <property type="term" value="P:type IV pilus assembly"/>
    <property type="evidence" value="ECO:0007669"/>
    <property type="project" value="InterPro"/>
</dbReference>
<evidence type="ECO:0000313" key="4">
    <source>
        <dbReference type="Proteomes" id="UP000622890"/>
    </source>
</evidence>
<dbReference type="InterPro" id="IPR000983">
    <property type="entry name" value="Bac_GSPG_pilin"/>
</dbReference>
<keyword evidence="1" id="KW-0488">Methylation</keyword>
<dbReference type="AlphaFoldDB" id="A0A934SSU2"/>
<dbReference type="PRINTS" id="PR00813">
    <property type="entry name" value="BCTERIALGSPG"/>
</dbReference>
<gene>
    <name evidence="3" type="ORF">JJB74_09360</name>
</gene>
<accession>A0A934SSU2</accession>